<evidence type="ECO:0000256" key="1">
    <source>
        <dbReference type="ARBA" id="ARBA00004141"/>
    </source>
</evidence>
<dbReference type="Pfam" id="PF00892">
    <property type="entry name" value="EamA"/>
    <property type="match status" value="2"/>
</dbReference>
<feature type="transmembrane region" description="Helical" evidence="6">
    <location>
        <begin position="352"/>
        <end position="371"/>
    </location>
</feature>
<comment type="caution">
    <text evidence="8">The sequence shown here is derived from an EMBL/GenBank/DDBJ whole genome shotgun (WGS) entry which is preliminary data.</text>
</comment>
<feature type="transmembrane region" description="Helical" evidence="6">
    <location>
        <begin position="194"/>
        <end position="217"/>
    </location>
</feature>
<feature type="transmembrane region" description="Helical" evidence="6">
    <location>
        <begin position="391"/>
        <end position="408"/>
    </location>
</feature>
<comment type="subcellular location">
    <subcellularLocation>
        <location evidence="1">Membrane</location>
        <topology evidence="1">Multi-pass membrane protein</topology>
    </subcellularLocation>
</comment>
<organism evidence="8 9">
    <name type="scientific">Halteria grandinella</name>
    <dbReference type="NCBI Taxonomy" id="5974"/>
    <lineage>
        <taxon>Eukaryota</taxon>
        <taxon>Sar</taxon>
        <taxon>Alveolata</taxon>
        <taxon>Ciliophora</taxon>
        <taxon>Intramacronucleata</taxon>
        <taxon>Spirotrichea</taxon>
        <taxon>Stichotrichia</taxon>
        <taxon>Sporadotrichida</taxon>
        <taxon>Halteriidae</taxon>
        <taxon>Halteria</taxon>
    </lineage>
</organism>
<feature type="transmembrane region" description="Helical" evidence="6">
    <location>
        <begin position="299"/>
        <end position="316"/>
    </location>
</feature>
<evidence type="ECO:0000256" key="3">
    <source>
        <dbReference type="ARBA" id="ARBA00022989"/>
    </source>
</evidence>
<protein>
    <recommendedName>
        <fullName evidence="7">EamA domain-containing protein</fullName>
    </recommendedName>
</protein>
<feature type="transmembrane region" description="Helical" evidence="6">
    <location>
        <begin position="414"/>
        <end position="433"/>
    </location>
</feature>
<dbReference type="PANTHER" id="PTHR22911">
    <property type="entry name" value="ACYL-MALONYL CONDENSING ENZYME-RELATED"/>
    <property type="match status" value="1"/>
</dbReference>
<feature type="transmembrane region" description="Helical" evidence="6">
    <location>
        <begin position="163"/>
        <end position="182"/>
    </location>
</feature>
<proteinExistence type="predicted"/>
<sequence length="440" mass="48565">MSSLANIAGGISAQKPPTTPETQPRERSSSGGGILSLFLGKTSTSSSTQQYQRVKTHSASSPSEKDMIELTEISSGSIDTLEDDEKKEDQSIRQRKVQHQIPEYQDNQQGESNVQLPQSSMQEKCFDFTRAKGLMMMLLSALMTSAMNIIIKNQSYYTSVNVLQAIILRNVFLAFGCWLHMLKDKVSILDIPKNVFPLLMARGIFGFLSTVGFYLAIDYLPLSLATTIYYTQPIMVAFLCFLILGERLGKLEILSIFSAMFGLILMTNPQVIFPSMESHLKGGGGADGIQRTESDYKMGIFYALLGAVSGSFVYVVCRKLGNQVHVSIHPMFMALISGLGAVWFLACSDYTISALNSYDMILITICGLCSWIQQESQAMALQIEKGGRNAAVNYLVVVNSFLADIVMFGEEVYLNRSLGAVCIVFFTFLNALMKCFGKTK</sequence>
<dbReference type="GO" id="GO:0016020">
    <property type="term" value="C:membrane"/>
    <property type="evidence" value="ECO:0007669"/>
    <property type="project" value="UniProtKB-SubCell"/>
</dbReference>
<feature type="compositionally biased region" description="Polar residues" evidence="5">
    <location>
        <begin position="49"/>
        <end position="62"/>
    </location>
</feature>
<reference evidence="8" key="1">
    <citation type="submission" date="2019-06" db="EMBL/GenBank/DDBJ databases">
        <authorList>
            <person name="Zheng W."/>
        </authorList>
    </citation>
    <scope>NUCLEOTIDE SEQUENCE</scope>
    <source>
        <strain evidence="8">QDHG01</strain>
    </source>
</reference>
<feature type="region of interest" description="Disordered" evidence="5">
    <location>
        <begin position="1"/>
        <end position="116"/>
    </location>
</feature>
<feature type="compositionally biased region" description="Polar residues" evidence="5">
    <location>
        <begin position="105"/>
        <end position="116"/>
    </location>
</feature>
<accession>A0A8J8NND5</accession>
<evidence type="ECO:0000259" key="7">
    <source>
        <dbReference type="Pfam" id="PF00892"/>
    </source>
</evidence>
<gene>
    <name evidence="8" type="ORF">FGO68_gene1534</name>
</gene>
<dbReference type="InterPro" id="IPR037185">
    <property type="entry name" value="EmrE-like"/>
</dbReference>
<feature type="transmembrane region" description="Helical" evidence="6">
    <location>
        <begin position="133"/>
        <end position="151"/>
    </location>
</feature>
<dbReference type="EMBL" id="RRYP01010269">
    <property type="protein sequence ID" value="TNV78488.1"/>
    <property type="molecule type" value="Genomic_DNA"/>
</dbReference>
<evidence type="ECO:0000256" key="4">
    <source>
        <dbReference type="ARBA" id="ARBA00023136"/>
    </source>
</evidence>
<dbReference type="AlphaFoldDB" id="A0A8J8NND5"/>
<dbReference type="SUPFAM" id="SSF103481">
    <property type="entry name" value="Multidrug resistance efflux transporter EmrE"/>
    <property type="match status" value="2"/>
</dbReference>
<evidence type="ECO:0000313" key="8">
    <source>
        <dbReference type="EMBL" id="TNV78488.1"/>
    </source>
</evidence>
<feature type="domain" description="EamA" evidence="7">
    <location>
        <begin position="132"/>
        <end position="267"/>
    </location>
</feature>
<keyword evidence="4 6" id="KW-0472">Membrane</keyword>
<dbReference type="PANTHER" id="PTHR22911:SF6">
    <property type="entry name" value="SOLUTE CARRIER FAMILY 35 MEMBER G1"/>
    <property type="match status" value="1"/>
</dbReference>
<feature type="transmembrane region" description="Helical" evidence="6">
    <location>
        <begin position="251"/>
        <end position="273"/>
    </location>
</feature>
<feature type="compositionally biased region" description="Low complexity" evidence="5">
    <location>
        <begin position="35"/>
        <end position="48"/>
    </location>
</feature>
<dbReference type="Proteomes" id="UP000785679">
    <property type="component" value="Unassembled WGS sequence"/>
</dbReference>
<keyword evidence="9" id="KW-1185">Reference proteome</keyword>
<name>A0A8J8NND5_HALGN</name>
<feature type="transmembrane region" description="Helical" evidence="6">
    <location>
        <begin position="223"/>
        <end position="244"/>
    </location>
</feature>
<keyword evidence="2 6" id="KW-0812">Transmembrane</keyword>
<evidence type="ECO:0000256" key="6">
    <source>
        <dbReference type="SAM" id="Phobius"/>
    </source>
</evidence>
<keyword evidence="3 6" id="KW-1133">Transmembrane helix</keyword>
<evidence type="ECO:0000313" key="9">
    <source>
        <dbReference type="Proteomes" id="UP000785679"/>
    </source>
</evidence>
<evidence type="ECO:0000256" key="2">
    <source>
        <dbReference type="ARBA" id="ARBA00022692"/>
    </source>
</evidence>
<dbReference type="OrthoDB" id="306876at2759"/>
<dbReference type="InterPro" id="IPR000620">
    <property type="entry name" value="EamA_dom"/>
</dbReference>
<feature type="domain" description="EamA" evidence="7">
    <location>
        <begin position="298"/>
        <end position="430"/>
    </location>
</feature>
<evidence type="ECO:0000256" key="5">
    <source>
        <dbReference type="SAM" id="MobiDB-lite"/>
    </source>
</evidence>
<feature type="transmembrane region" description="Helical" evidence="6">
    <location>
        <begin position="328"/>
        <end position="346"/>
    </location>
</feature>